<name>A0A062V1M6_9EURY</name>
<proteinExistence type="predicted"/>
<evidence type="ECO:0000256" key="2">
    <source>
        <dbReference type="ARBA" id="ARBA00023125"/>
    </source>
</evidence>
<dbReference type="EMBL" id="JMIY01000006">
    <property type="protein sequence ID" value="KCZ71277.1"/>
    <property type="molecule type" value="Genomic_DNA"/>
</dbReference>
<keyword evidence="1" id="KW-0815">Transposition</keyword>
<dbReference type="PANTHER" id="PTHR33217:SF8">
    <property type="entry name" value="MUTATOR FAMILY TRANSPOSASE"/>
    <property type="match status" value="1"/>
</dbReference>
<dbReference type="GO" id="GO:0006313">
    <property type="term" value="P:DNA transposition"/>
    <property type="evidence" value="ECO:0007669"/>
    <property type="project" value="InterPro"/>
</dbReference>
<evidence type="ECO:0000313" key="4">
    <source>
        <dbReference type="EMBL" id="KCZ71277.1"/>
    </source>
</evidence>
<dbReference type="RefSeq" id="WP_048092045.1">
    <property type="nucleotide sequence ID" value="NZ_JMIY01000006.1"/>
</dbReference>
<dbReference type="InterPro" id="IPR001207">
    <property type="entry name" value="Transposase_mutator"/>
</dbReference>
<dbReference type="Proteomes" id="UP000027153">
    <property type="component" value="Unassembled WGS sequence"/>
</dbReference>
<protein>
    <submittedName>
        <fullName evidence="4">Transposase</fullName>
    </submittedName>
</protein>
<dbReference type="Pfam" id="PF00872">
    <property type="entry name" value="Transposase_mut"/>
    <property type="match status" value="1"/>
</dbReference>
<sequence>MDKIDKLIQDLGLDKHIPYEIQQDEIMLGIFKKGLESIMQGELAIKLGYGNGDRTAKNTANKRNGSYSRKLDTSAGRIEDLAVPRDRNGEFQTKLFGERETKMDRVEQLIIGMYAKGTSTKDISDLLNSLYNFTLNRQTVSNVVKQINDEFKGWIKRPLLTEYAFLFIDALHQKIRRDTVDNEAIYVVVGVTMAGQREFIGLYNLGAAESSSSWPKLNRNTSRS</sequence>
<organism evidence="4 5">
    <name type="scientific">Candidatus Methanoperedens nitratireducens</name>
    <dbReference type="NCBI Taxonomy" id="1392998"/>
    <lineage>
        <taxon>Archaea</taxon>
        <taxon>Methanobacteriati</taxon>
        <taxon>Methanobacteriota</taxon>
        <taxon>Stenosarchaea group</taxon>
        <taxon>Methanomicrobia</taxon>
        <taxon>Methanosarcinales</taxon>
        <taxon>ANME-2 cluster</taxon>
        <taxon>Candidatus Methanoperedentaceae</taxon>
        <taxon>Candidatus Methanoperedens</taxon>
    </lineage>
</organism>
<keyword evidence="5" id="KW-1185">Reference proteome</keyword>
<keyword evidence="3" id="KW-0233">DNA recombination</keyword>
<accession>A0A062V1M6</accession>
<reference evidence="4 5" key="1">
    <citation type="journal article" date="2013" name="Nature">
        <title>Anaerobic oxidation of methane coupled to nitrate reduction in a novel archaeal lineage.</title>
        <authorList>
            <person name="Haroon M.F."/>
            <person name="Hu S."/>
            <person name="Shi Y."/>
            <person name="Imelfort M."/>
            <person name="Keller J."/>
            <person name="Hugenholtz P."/>
            <person name="Yuan Z."/>
            <person name="Tyson G.W."/>
        </authorList>
    </citation>
    <scope>NUCLEOTIDE SEQUENCE [LARGE SCALE GENOMIC DNA]</scope>
    <source>
        <strain evidence="4 5">ANME-2d</strain>
    </source>
</reference>
<keyword evidence="2" id="KW-0238">DNA-binding</keyword>
<comment type="caution">
    <text evidence="4">The sequence shown here is derived from an EMBL/GenBank/DDBJ whole genome shotgun (WGS) entry which is preliminary data.</text>
</comment>
<dbReference type="GO" id="GO:0004803">
    <property type="term" value="F:transposase activity"/>
    <property type="evidence" value="ECO:0007669"/>
    <property type="project" value="InterPro"/>
</dbReference>
<evidence type="ECO:0000256" key="3">
    <source>
        <dbReference type="ARBA" id="ARBA00023172"/>
    </source>
</evidence>
<evidence type="ECO:0000313" key="5">
    <source>
        <dbReference type="Proteomes" id="UP000027153"/>
    </source>
</evidence>
<dbReference type="GO" id="GO:0003677">
    <property type="term" value="F:DNA binding"/>
    <property type="evidence" value="ECO:0007669"/>
    <property type="project" value="UniProtKB-KW"/>
</dbReference>
<dbReference type="PANTHER" id="PTHR33217">
    <property type="entry name" value="TRANSPOSASE FOR INSERTION SEQUENCE ELEMENT IS1081"/>
    <property type="match status" value="1"/>
</dbReference>
<gene>
    <name evidence="4" type="ORF">ANME2D_02479</name>
</gene>
<evidence type="ECO:0000256" key="1">
    <source>
        <dbReference type="ARBA" id="ARBA00022578"/>
    </source>
</evidence>
<dbReference type="AlphaFoldDB" id="A0A062V1M6"/>